<dbReference type="Proteomes" id="UP000825799">
    <property type="component" value="Chromosome"/>
</dbReference>
<gene>
    <name evidence="1" type="ORF">K1X15_07570</name>
</gene>
<keyword evidence="2" id="KW-1185">Reference proteome</keyword>
<protein>
    <recommendedName>
        <fullName evidence="3">Helix-turn-helix domain-containing protein</fullName>
    </recommendedName>
</protein>
<accession>A0ABX8WPH5</accession>
<dbReference type="EMBL" id="CP080590">
    <property type="protein sequence ID" value="QYO78395.1"/>
    <property type="molecule type" value="Genomic_DNA"/>
</dbReference>
<evidence type="ECO:0000313" key="2">
    <source>
        <dbReference type="Proteomes" id="UP000825799"/>
    </source>
</evidence>
<sequence length="131" mass="14149">MEKITKAFLADRIAAGATHKDLVGITGLGRRQVYDLLAHHGLSYGRRGAARKLPPLAEIVRRIEAGEHPRDIAAESGVTTSAVHVAVKKKGLSVADIREGRHLKRTRRPGRCGFPDYVFGLRPGHGLGGSK</sequence>
<proteinExistence type="predicted"/>
<evidence type="ECO:0008006" key="3">
    <source>
        <dbReference type="Google" id="ProtNLM"/>
    </source>
</evidence>
<dbReference type="RefSeq" id="WP_220306865.1">
    <property type="nucleotide sequence ID" value="NZ_CP080590.1"/>
</dbReference>
<name>A0ABX8WPH5_9HYPH</name>
<evidence type="ECO:0000313" key="1">
    <source>
        <dbReference type="EMBL" id="QYO78395.1"/>
    </source>
</evidence>
<organism evidence="1 2">
    <name type="scientific">Devosia salina</name>
    <dbReference type="NCBI Taxonomy" id="2860336"/>
    <lineage>
        <taxon>Bacteria</taxon>
        <taxon>Pseudomonadati</taxon>
        <taxon>Pseudomonadota</taxon>
        <taxon>Alphaproteobacteria</taxon>
        <taxon>Hyphomicrobiales</taxon>
        <taxon>Devosiaceae</taxon>
        <taxon>Devosia</taxon>
    </lineage>
</organism>
<reference evidence="1 2" key="1">
    <citation type="submission" date="2021-08" db="EMBL/GenBank/DDBJ databases">
        <title>Devosia salina sp. nov., isolated from the South China Sea sediment.</title>
        <authorList>
            <person name="Zhou Z."/>
        </authorList>
    </citation>
    <scope>NUCLEOTIDE SEQUENCE [LARGE SCALE GENOMIC DNA]</scope>
    <source>
        <strain evidence="1 2">SCS-3</strain>
    </source>
</reference>